<dbReference type="OMA" id="AANHRYT"/>
<sequence length="229" mass="24133">MFISYAAHGKRGGPPKRAASNDGPASLVFRGLPAPDQTNNLPSILTAADRWALVRVLPNKNPYYPFGKVMHPSPPLAAAPFYFSDDTDAPETDSLQEASTTLAARSTEAGNDSNKQSLTSAELGLVLGDERHFLTSSRPGATRRRDHGRSKKPSMATRTPYATVDASYDDNPTADRLMASTDEEIGQMLLLDAAAAAAAAVSSDADGSTGSFSRKLLSTSSKNGASMNA</sequence>
<feature type="region of interest" description="Disordered" evidence="1">
    <location>
        <begin position="132"/>
        <end position="174"/>
    </location>
</feature>
<dbReference type="EnsemblMetazoa" id="ASIC014336-RA">
    <property type="protein sequence ID" value="ASIC014336-PA"/>
    <property type="gene ID" value="ASIC014336"/>
</dbReference>
<name>A0A084W7Z9_ANOSI</name>
<dbReference type="EMBL" id="KE525316">
    <property type="protein sequence ID" value="KFB46343.1"/>
    <property type="molecule type" value="Genomic_DNA"/>
</dbReference>
<evidence type="ECO:0000313" key="3">
    <source>
        <dbReference type="EnsemblMetazoa" id="ASIC014336-PA"/>
    </source>
</evidence>
<dbReference type="VEuPathDB" id="VectorBase:ASIS022128"/>
<feature type="compositionally biased region" description="Polar residues" evidence="1">
    <location>
        <begin position="209"/>
        <end position="229"/>
    </location>
</feature>
<proteinExistence type="predicted"/>
<dbReference type="OrthoDB" id="6367990at2759"/>
<reference evidence="3" key="2">
    <citation type="submission" date="2020-05" db="UniProtKB">
        <authorList>
            <consortium name="EnsemblMetazoa"/>
        </authorList>
    </citation>
    <scope>IDENTIFICATION</scope>
</reference>
<evidence type="ECO:0000313" key="2">
    <source>
        <dbReference type="EMBL" id="KFB46343.1"/>
    </source>
</evidence>
<evidence type="ECO:0000313" key="4">
    <source>
        <dbReference type="Proteomes" id="UP000030765"/>
    </source>
</evidence>
<dbReference type="VEuPathDB" id="VectorBase:ASIC014336"/>
<feature type="region of interest" description="Disordered" evidence="1">
    <location>
        <begin position="202"/>
        <end position="229"/>
    </location>
</feature>
<evidence type="ECO:0000256" key="1">
    <source>
        <dbReference type="SAM" id="MobiDB-lite"/>
    </source>
</evidence>
<dbReference type="AlphaFoldDB" id="A0A084W7Z9"/>
<feature type="compositionally biased region" description="Basic residues" evidence="1">
    <location>
        <begin position="141"/>
        <end position="152"/>
    </location>
</feature>
<reference evidence="2 4" key="1">
    <citation type="journal article" date="2014" name="BMC Genomics">
        <title>Genome sequence of Anopheles sinensis provides insight into genetics basis of mosquito competence for malaria parasites.</title>
        <authorList>
            <person name="Zhou D."/>
            <person name="Zhang D."/>
            <person name="Ding G."/>
            <person name="Shi L."/>
            <person name="Hou Q."/>
            <person name="Ye Y."/>
            <person name="Xu Y."/>
            <person name="Zhou H."/>
            <person name="Xiong C."/>
            <person name="Li S."/>
            <person name="Yu J."/>
            <person name="Hong S."/>
            <person name="Yu X."/>
            <person name="Zou P."/>
            <person name="Chen C."/>
            <person name="Chang X."/>
            <person name="Wang W."/>
            <person name="Lv Y."/>
            <person name="Sun Y."/>
            <person name="Ma L."/>
            <person name="Shen B."/>
            <person name="Zhu C."/>
        </authorList>
    </citation>
    <scope>NUCLEOTIDE SEQUENCE [LARGE SCALE GENOMIC DNA]</scope>
</reference>
<accession>A0A084W7Z9</accession>
<gene>
    <name evidence="2" type="ORF">ZHAS_00014336</name>
</gene>
<protein>
    <submittedName>
        <fullName evidence="2">AGAP012543-PA-like protein</fullName>
    </submittedName>
</protein>
<dbReference type="EMBL" id="ATLV01021332">
    <property type="status" value="NOT_ANNOTATED_CDS"/>
    <property type="molecule type" value="Genomic_DNA"/>
</dbReference>
<dbReference type="Proteomes" id="UP000030765">
    <property type="component" value="Unassembled WGS sequence"/>
</dbReference>
<organism evidence="2">
    <name type="scientific">Anopheles sinensis</name>
    <name type="common">Mosquito</name>
    <dbReference type="NCBI Taxonomy" id="74873"/>
    <lineage>
        <taxon>Eukaryota</taxon>
        <taxon>Metazoa</taxon>
        <taxon>Ecdysozoa</taxon>
        <taxon>Arthropoda</taxon>
        <taxon>Hexapoda</taxon>
        <taxon>Insecta</taxon>
        <taxon>Pterygota</taxon>
        <taxon>Neoptera</taxon>
        <taxon>Endopterygota</taxon>
        <taxon>Diptera</taxon>
        <taxon>Nematocera</taxon>
        <taxon>Culicoidea</taxon>
        <taxon>Culicidae</taxon>
        <taxon>Anophelinae</taxon>
        <taxon>Anopheles</taxon>
    </lineage>
</organism>
<keyword evidence="4" id="KW-1185">Reference proteome</keyword>